<dbReference type="Gene3D" id="3.40.50.150">
    <property type="entry name" value="Vaccinia Virus protein VP39"/>
    <property type="match status" value="1"/>
</dbReference>
<dbReference type="HAMAP" id="MF_00560">
    <property type="entry name" value="Tran_acon_Me_trans"/>
    <property type="match status" value="1"/>
</dbReference>
<evidence type="ECO:0000313" key="6">
    <source>
        <dbReference type="EMBL" id="PZQ79764.1"/>
    </source>
</evidence>
<dbReference type="EC" id="2.1.1.144" evidence="5"/>
<keyword evidence="3 5" id="KW-0808">Transferase</keyword>
<dbReference type="InterPro" id="IPR023149">
    <property type="entry name" value="Trans_acon_MeTrfase_C"/>
</dbReference>
<dbReference type="GO" id="GO:0030798">
    <property type="term" value="F:trans-aconitate 2-methyltransferase activity"/>
    <property type="evidence" value="ECO:0007669"/>
    <property type="project" value="UniProtKB-UniRule"/>
</dbReference>
<name>A0A2W5QSA8_ANCNO</name>
<reference evidence="6 7" key="1">
    <citation type="submission" date="2017-08" db="EMBL/GenBank/DDBJ databases">
        <title>Infants hospitalized years apart are colonized by the same room-sourced microbial strains.</title>
        <authorList>
            <person name="Brooks B."/>
            <person name="Olm M.R."/>
            <person name="Firek B.A."/>
            <person name="Baker R."/>
            <person name="Thomas B.C."/>
            <person name="Morowitz M.J."/>
            <person name="Banfield J.F."/>
        </authorList>
    </citation>
    <scope>NUCLEOTIDE SEQUENCE [LARGE SCALE GENOMIC DNA]</scope>
    <source>
        <strain evidence="6">S2_005_001_R2_27</strain>
    </source>
</reference>
<evidence type="ECO:0000256" key="1">
    <source>
        <dbReference type="ARBA" id="ARBA00022490"/>
    </source>
</evidence>
<dbReference type="InterPro" id="IPR029063">
    <property type="entry name" value="SAM-dependent_MTases_sf"/>
</dbReference>
<sequence length="258" mass="28370">MRGTTEDWSPKLYLTFEDERTRPPRDLLAQVPLAQARRVVDVGCGPGNSTELLALRWPQAQVIGIDSSPSMVKQASERLPAARFEVADVASWQPPAGTDLIFGNAVFQWVPDHPGVLARLLAALPEGGVLAVQMPDNVEESSHRLMAETAASGPWAEKLASAARDVLPSVGTYYDLLKPLARHVDIWHSDYNHPLAGASAIVEWFKSTALRPYLAPLDESERAAFLADYTARIAQAYPPRVDGKVLLRFPRLFILAVR</sequence>
<dbReference type="NCBIfam" id="NF002463">
    <property type="entry name" value="PRK01683.1"/>
    <property type="match status" value="1"/>
</dbReference>
<dbReference type="PANTHER" id="PTHR43861:SF1">
    <property type="entry name" value="TRANS-ACONITATE 2-METHYLTRANSFERASE"/>
    <property type="match status" value="1"/>
</dbReference>
<evidence type="ECO:0000256" key="3">
    <source>
        <dbReference type="ARBA" id="ARBA00022679"/>
    </source>
</evidence>
<dbReference type="PANTHER" id="PTHR43861">
    <property type="entry name" value="TRANS-ACONITATE 2-METHYLTRANSFERASE-RELATED"/>
    <property type="match status" value="1"/>
</dbReference>
<evidence type="ECO:0000256" key="5">
    <source>
        <dbReference type="HAMAP-Rule" id="MF_00560"/>
    </source>
</evidence>
<dbReference type="SUPFAM" id="SSF53335">
    <property type="entry name" value="S-adenosyl-L-methionine-dependent methyltransferases"/>
    <property type="match status" value="1"/>
</dbReference>
<organism evidence="6 7">
    <name type="scientific">Ancylobacter novellus</name>
    <name type="common">Thiobacillus novellus</name>
    <dbReference type="NCBI Taxonomy" id="921"/>
    <lineage>
        <taxon>Bacteria</taxon>
        <taxon>Pseudomonadati</taxon>
        <taxon>Pseudomonadota</taxon>
        <taxon>Alphaproteobacteria</taxon>
        <taxon>Hyphomicrobiales</taxon>
        <taxon>Xanthobacteraceae</taxon>
        <taxon>Ancylobacter</taxon>
    </lineage>
</organism>
<proteinExistence type="inferred from homology"/>
<evidence type="ECO:0000256" key="4">
    <source>
        <dbReference type="ARBA" id="ARBA00022691"/>
    </source>
</evidence>
<comment type="caution">
    <text evidence="6">The sequence shown here is derived from an EMBL/GenBank/DDBJ whole genome shotgun (WGS) entry which is preliminary data.</text>
</comment>
<dbReference type="Pfam" id="PF13489">
    <property type="entry name" value="Methyltransf_23"/>
    <property type="match status" value="1"/>
</dbReference>
<evidence type="ECO:0000256" key="2">
    <source>
        <dbReference type="ARBA" id="ARBA00022603"/>
    </source>
</evidence>
<dbReference type="GO" id="GO:0032259">
    <property type="term" value="P:methylation"/>
    <property type="evidence" value="ECO:0007669"/>
    <property type="project" value="UniProtKB-KW"/>
</dbReference>
<dbReference type="CDD" id="cd02440">
    <property type="entry name" value="AdoMet_MTases"/>
    <property type="match status" value="1"/>
</dbReference>
<dbReference type="Proteomes" id="UP000248887">
    <property type="component" value="Unassembled WGS sequence"/>
</dbReference>
<keyword evidence="1 5" id="KW-0963">Cytoplasm</keyword>
<gene>
    <name evidence="5" type="primary">tam</name>
    <name evidence="6" type="ORF">DI549_19225</name>
</gene>
<protein>
    <recommendedName>
        <fullName evidence="5">Trans-aconitate 2-methyltransferase</fullName>
        <ecNumber evidence="5">2.1.1.144</ecNumber>
    </recommendedName>
</protein>
<comment type="function">
    <text evidence="5">Catalyzes the S-adenosylmethionine monomethyl esterification of trans-aconitate.</text>
</comment>
<accession>A0A2W5QSA8</accession>
<dbReference type="GO" id="GO:0005737">
    <property type="term" value="C:cytoplasm"/>
    <property type="evidence" value="ECO:0007669"/>
    <property type="project" value="UniProtKB-SubCell"/>
</dbReference>
<dbReference type="EMBL" id="QFQD01000078">
    <property type="protein sequence ID" value="PZQ79764.1"/>
    <property type="molecule type" value="Genomic_DNA"/>
</dbReference>
<keyword evidence="4 5" id="KW-0949">S-adenosyl-L-methionine</keyword>
<dbReference type="AlphaFoldDB" id="A0A2W5QSA8"/>
<evidence type="ECO:0000313" key="7">
    <source>
        <dbReference type="Proteomes" id="UP000248887"/>
    </source>
</evidence>
<dbReference type="InterPro" id="IPR023506">
    <property type="entry name" value="Trans-aconitate_MeTrfase"/>
</dbReference>
<comment type="subcellular location">
    <subcellularLocation>
        <location evidence="5">Cytoplasm</location>
    </subcellularLocation>
</comment>
<comment type="similarity">
    <text evidence="5">Belongs to the methyltransferase superfamily. Tam family.</text>
</comment>
<dbReference type="Gene3D" id="1.10.150.290">
    <property type="entry name" value="S-adenosyl-L-methionine-dependent methyltransferases"/>
    <property type="match status" value="1"/>
</dbReference>
<keyword evidence="2 5" id="KW-0489">Methyltransferase</keyword>
<comment type="catalytic activity">
    <reaction evidence="5">
        <text>trans-aconitate + S-adenosyl-L-methionine = (E)-3-(methoxycarbonyl)pent-2-enedioate + S-adenosyl-L-homocysteine</text>
        <dbReference type="Rhea" id="RHEA:14969"/>
        <dbReference type="ChEBI" id="CHEBI:15708"/>
        <dbReference type="ChEBI" id="CHEBI:57470"/>
        <dbReference type="ChEBI" id="CHEBI:57856"/>
        <dbReference type="ChEBI" id="CHEBI:59789"/>
        <dbReference type="EC" id="2.1.1.144"/>
    </reaction>
</comment>